<dbReference type="InterPro" id="IPR036514">
    <property type="entry name" value="SGNH_hydro_sf"/>
</dbReference>
<dbReference type="Proteomes" id="UP000321363">
    <property type="component" value="Unassembled WGS sequence"/>
</dbReference>
<feature type="region of interest" description="Disordered" evidence="1">
    <location>
        <begin position="42"/>
        <end position="72"/>
    </location>
</feature>
<dbReference type="OrthoDB" id="2451965at2"/>
<dbReference type="RefSeq" id="WP_146950656.1">
    <property type="nucleotide sequence ID" value="NZ_VOQF01000021.1"/>
</dbReference>
<reference evidence="2 3" key="1">
    <citation type="journal article" date="2005" name="Int. J. Syst. Evol. Microbiol.">
        <title>Bacillus litoralis sp. nov., isolated from a tidal flat of the Yellow Sea in Korea.</title>
        <authorList>
            <person name="Yoon J.H."/>
            <person name="Oh T.K."/>
        </authorList>
    </citation>
    <scope>NUCLEOTIDE SEQUENCE [LARGE SCALE GENOMIC DNA]</scope>
    <source>
        <strain evidence="2 3">SW-211</strain>
    </source>
</reference>
<feature type="compositionally biased region" description="Basic and acidic residues" evidence="1">
    <location>
        <begin position="42"/>
        <end position="69"/>
    </location>
</feature>
<dbReference type="AlphaFoldDB" id="A0A5C6VBA1"/>
<gene>
    <name evidence="2" type="ORF">FS935_21280</name>
</gene>
<dbReference type="EMBL" id="VOQF01000021">
    <property type="protein sequence ID" value="TXC82230.1"/>
    <property type="molecule type" value="Genomic_DNA"/>
</dbReference>
<protein>
    <recommendedName>
        <fullName evidence="4">SGNH/GDSL hydrolase family protein</fullName>
    </recommendedName>
</protein>
<accession>A0A5C6VBA1</accession>
<sequence length="278" mass="31819">MKRFIYTIVLLVCVGSIVAGNIHWNNKLSAQAEMLREPVKTNTVEEKNTEEALSKEEVEKVAKPEEKPETSLSTYTKNLPKTLQDKIIASSKSGKPLQFVIYGSESTPDEKGTWPELFKKKLVDTYGEDIFNVTVISEGHKTSIDVNRANSYEKVSEVKPDIVLFEPFTISDNTKKIAMKNRFDSIRKMIGSWKVVNPEVTIFLQPGNPLYGATYYPKQIDDLKVFAEEQNIAYLNHWEKWPVAKDEKLKNYLTAESLPNDRGHKVWVEYLSQYFTGN</sequence>
<organism evidence="2 3">
    <name type="scientific">Metabacillus litoralis</name>
    <dbReference type="NCBI Taxonomy" id="152268"/>
    <lineage>
        <taxon>Bacteria</taxon>
        <taxon>Bacillati</taxon>
        <taxon>Bacillota</taxon>
        <taxon>Bacilli</taxon>
        <taxon>Bacillales</taxon>
        <taxon>Bacillaceae</taxon>
        <taxon>Metabacillus</taxon>
    </lineage>
</organism>
<dbReference type="SUPFAM" id="SSF52266">
    <property type="entry name" value="SGNH hydrolase"/>
    <property type="match status" value="1"/>
</dbReference>
<name>A0A5C6VBA1_9BACI</name>
<keyword evidence="3" id="KW-1185">Reference proteome</keyword>
<evidence type="ECO:0000256" key="1">
    <source>
        <dbReference type="SAM" id="MobiDB-lite"/>
    </source>
</evidence>
<evidence type="ECO:0000313" key="2">
    <source>
        <dbReference type="EMBL" id="TXC82230.1"/>
    </source>
</evidence>
<evidence type="ECO:0008006" key="4">
    <source>
        <dbReference type="Google" id="ProtNLM"/>
    </source>
</evidence>
<proteinExistence type="predicted"/>
<dbReference type="Gene3D" id="3.40.50.1110">
    <property type="entry name" value="SGNH hydrolase"/>
    <property type="match status" value="1"/>
</dbReference>
<evidence type="ECO:0000313" key="3">
    <source>
        <dbReference type="Proteomes" id="UP000321363"/>
    </source>
</evidence>
<comment type="caution">
    <text evidence="2">The sequence shown here is derived from an EMBL/GenBank/DDBJ whole genome shotgun (WGS) entry which is preliminary data.</text>
</comment>
<dbReference type="CDD" id="cd00229">
    <property type="entry name" value="SGNH_hydrolase"/>
    <property type="match status" value="1"/>
</dbReference>